<dbReference type="GO" id="GO:0033850">
    <property type="term" value="F:Z-farnesyl diphosphate synthase activity"/>
    <property type="evidence" value="ECO:0007669"/>
    <property type="project" value="TreeGrafter"/>
</dbReference>
<reference evidence="3 4" key="1">
    <citation type="journal article" date="2016" name="Nat. Commun.">
        <title>Thousands of microbial genomes shed light on interconnected biogeochemical processes in an aquifer system.</title>
        <authorList>
            <person name="Anantharaman K."/>
            <person name="Brown C.T."/>
            <person name="Hug L.A."/>
            <person name="Sharon I."/>
            <person name="Castelle C.J."/>
            <person name="Probst A.J."/>
            <person name="Thomas B.C."/>
            <person name="Singh A."/>
            <person name="Wilkins M.J."/>
            <person name="Karaoz U."/>
            <person name="Brodie E.L."/>
            <person name="Williams K.H."/>
            <person name="Hubbard S.S."/>
            <person name="Banfield J.F."/>
        </authorList>
    </citation>
    <scope>NUCLEOTIDE SEQUENCE [LARGE SCALE GENOMIC DNA]</scope>
</reference>
<dbReference type="EC" id="2.5.1.-" evidence="2"/>
<feature type="binding site" evidence="2">
    <location>
        <position position="72"/>
    </location>
    <ligand>
        <name>substrate</name>
    </ligand>
</feature>
<feature type="binding site" evidence="2">
    <location>
        <position position="188"/>
    </location>
    <ligand>
        <name>substrate</name>
    </ligand>
</feature>
<feature type="binding site" evidence="2">
    <location>
        <position position="38"/>
    </location>
    <ligand>
        <name>substrate</name>
    </ligand>
</feature>
<feature type="binding site" evidence="2">
    <location>
        <position position="26"/>
    </location>
    <ligand>
        <name>substrate</name>
    </ligand>
</feature>
<feature type="active site" evidence="2">
    <location>
        <position position="21"/>
    </location>
</feature>
<dbReference type="PROSITE" id="PS01066">
    <property type="entry name" value="UPP_SYNTHASE"/>
    <property type="match status" value="1"/>
</dbReference>
<keyword evidence="2" id="KW-0479">Metal-binding</keyword>
<organism evidence="3 4">
    <name type="scientific">Candidatus Solincola sediminis</name>
    <dbReference type="NCBI Taxonomy" id="1797199"/>
    <lineage>
        <taxon>Bacteria</taxon>
        <taxon>Bacillati</taxon>
        <taxon>Actinomycetota</taxon>
        <taxon>Candidatus Geothermincolia</taxon>
        <taxon>Candidatus Geothermincolales</taxon>
        <taxon>Candidatus Geothermincolaceae</taxon>
        <taxon>Candidatus Solincola</taxon>
    </lineage>
</organism>
<protein>
    <recommendedName>
        <fullName evidence="2">Isoprenyl transferase</fullName>
        <ecNumber evidence="2">2.5.1.-</ecNumber>
    </recommendedName>
</protein>
<dbReference type="Gene3D" id="3.40.1180.10">
    <property type="entry name" value="Decaprenyl diphosphate synthase-like"/>
    <property type="match status" value="1"/>
</dbReference>
<dbReference type="PANTHER" id="PTHR10291:SF0">
    <property type="entry name" value="DEHYDRODOLICHYL DIPHOSPHATE SYNTHASE 2"/>
    <property type="match status" value="1"/>
</dbReference>
<dbReference type="NCBIfam" id="TIGR00055">
    <property type="entry name" value="uppS"/>
    <property type="match status" value="1"/>
</dbReference>
<dbReference type="AlphaFoldDB" id="A0A1F2WGW3"/>
<dbReference type="SUPFAM" id="SSF64005">
    <property type="entry name" value="Undecaprenyl diphosphate synthase"/>
    <property type="match status" value="1"/>
</dbReference>
<dbReference type="GO" id="GO:0016094">
    <property type="term" value="P:polyprenol biosynthetic process"/>
    <property type="evidence" value="ECO:0007669"/>
    <property type="project" value="TreeGrafter"/>
</dbReference>
<dbReference type="InterPro" id="IPR001441">
    <property type="entry name" value="UPP_synth-like"/>
</dbReference>
<gene>
    <name evidence="3" type="ORF">A2Y75_00815</name>
</gene>
<name>A0A1F2WGW3_9ACTN</name>
<feature type="binding site" evidence="2">
    <location>
        <position position="21"/>
    </location>
    <ligand>
        <name>Mg(2+)</name>
        <dbReference type="ChEBI" id="CHEBI:18420"/>
    </ligand>
</feature>
<evidence type="ECO:0000256" key="2">
    <source>
        <dbReference type="HAMAP-Rule" id="MF_01139"/>
    </source>
</evidence>
<sequence length="243" mass="27905">MSRKGWLLVNNYPSHIGIIMDGNGRWAKLRGLPRIEGHRHGEESIMEAIRACAEWGVKALSLFAFSTENWDRPEEEVRFLVNMSRDVLRKRLEEFMELGVRMRHMGRRDNIPAEILAWFDLASEVTAPNAGLNLNINFNYGGRREILDSVIAVVEHQLEEADAGDINLDAVFRNLYFPELPDVDLLIRTAGEYRISNFMLWQSAEASIVITPVLWPDFKKAHLEEAVAEHRRLLVADASDFNY</sequence>
<feature type="binding site" evidence="2">
    <location>
        <begin position="66"/>
        <end position="68"/>
    </location>
    <ligand>
        <name>substrate</name>
    </ligand>
</feature>
<dbReference type="GO" id="GO:0008834">
    <property type="term" value="F:ditrans,polycis-undecaprenyl-diphosphate synthase [(2E,6E)-farnesyl-diphosphate specific] activity"/>
    <property type="evidence" value="ECO:0007669"/>
    <property type="project" value="TreeGrafter"/>
</dbReference>
<dbReference type="CDD" id="cd00475">
    <property type="entry name" value="Cis_IPPS"/>
    <property type="match status" value="1"/>
</dbReference>
<proteinExistence type="inferred from homology"/>
<dbReference type="GO" id="GO:0030145">
    <property type="term" value="F:manganese ion binding"/>
    <property type="evidence" value="ECO:0007669"/>
    <property type="project" value="TreeGrafter"/>
</dbReference>
<evidence type="ECO:0000313" key="3">
    <source>
        <dbReference type="EMBL" id="OFW56097.1"/>
    </source>
</evidence>
<dbReference type="GO" id="GO:0005829">
    <property type="term" value="C:cytosol"/>
    <property type="evidence" value="ECO:0007669"/>
    <property type="project" value="TreeGrafter"/>
</dbReference>
<feature type="active site" description="Proton acceptor" evidence="2">
    <location>
        <position position="69"/>
    </location>
</feature>
<dbReference type="Pfam" id="PF01255">
    <property type="entry name" value="Prenyltransf"/>
    <property type="match status" value="1"/>
</dbReference>
<dbReference type="PANTHER" id="PTHR10291">
    <property type="entry name" value="DEHYDRODOLICHYL DIPHOSPHATE SYNTHASE FAMILY MEMBER"/>
    <property type="match status" value="1"/>
</dbReference>
<evidence type="ECO:0000313" key="4">
    <source>
        <dbReference type="Proteomes" id="UP000177876"/>
    </source>
</evidence>
<feature type="binding site" evidence="2">
    <location>
        <position position="34"/>
    </location>
    <ligand>
        <name>substrate</name>
    </ligand>
</feature>
<dbReference type="STRING" id="1797197.A2Y75_00815"/>
<comment type="caution">
    <text evidence="2">Lacks conserved residue(s) required for the propagation of feature annotation.</text>
</comment>
<accession>A0A1F2WGW3</accession>
<comment type="subunit">
    <text evidence="2">Homodimer.</text>
</comment>
<feature type="binding site" evidence="2">
    <location>
        <begin position="22"/>
        <end position="25"/>
    </location>
    <ligand>
        <name>substrate</name>
    </ligand>
</feature>
<evidence type="ECO:0000256" key="1">
    <source>
        <dbReference type="ARBA" id="ARBA00022679"/>
    </source>
</evidence>
<dbReference type="InterPro" id="IPR036424">
    <property type="entry name" value="UPP_synth-like_sf"/>
</dbReference>
<keyword evidence="1 2" id="KW-0808">Transferase</keyword>
<dbReference type="InterPro" id="IPR018520">
    <property type="entry name" value="UPP_synth-like_CS"/>
</dbReference>
<feature type="binding site" evidence="2">
    <location>
        <begin position="194"/>
        <end position="196"/>
    </location>
    <ligand>
        <name>substrate</name>
    </ligand>
</feature>
<comment type="caution">
    <text evidence="3">The sequence shown here is derived from an EMBL/GenBank/DDBJ whole genome shotgun (WGS) entry which is preliminary data.</text>
</comment>
<keyword evidence="2" id="KW-0460">Magnesium</keyword>
<dbReference type="HAMAP" id="MF_01139">
    <property type="entry name" value="ISPT"/>
    <property type="match status" value="1"/>
</dbReference>
<dbReference type="Proteomes" id="UP000177876">
    <property type="component" value="Unassembled WGS sequence"/>
</dbReference>
<dbReference type="GO" id="GO:0005886">
    <property type="term" value="C:plasma membrane"/>
    <property type="evidence" value="ECO:0007669"/>
    <property type="project" value="TreeGrafter"/>
</dbReference>
<comment type="similarity">
    <text evidence="2">Belongs to the UPP synthase family.</text>
</comment>
<feature type="binding site" evidence="2">
    <location>
        <position position="70"/>
    </location>
    <ligand>
        <name>substrate</name>
    </ligand>
</feature>
<comment type="function">
    <text evidence="2">Catalyzes the condensation of isopentenyl diphosphate (IPP) with allylic pyrophosphates generating different type of terpenoids.</text>
</comment>
<comment type="cofactor">
    <cofactor evidence="2">
        <name>Mg(2+)</name>
        <dbReference type="ChEBI" id="CHEBI:18420"/>
    </cofactor>
    <text evidence="2">Binds 2 magnesium ions per subunit.</text>
</comment>
<dbReference type="EMBL" id="MELK01000049">
    <property type="protein sequence ID" value="OFW56097.1"/>
    <property type="molecule type" value="Genomic_DNA"/>
</dbReference>
<dbReference type="GO" id="GO:0000287">
    <property type="term" value="F:magnesium ion binding"/>
    <property type="evidence" value="ECO:0007669"/>
    <property type="project" value="UniProtKB-UniRule"/>
</dbReference>